<gene>
    <name evidence="1" type="ORF">EZE20_03485</name>
</gene>
<organism evidence="1 2">
    <name type="scientific">Arundinibacter roseus</name>
    <dbReference type="NCBI Taxonomy" id="2070510"/>
    <lineage>
        <taxon>Bacteria</taxon>
        <taxon>Pseudomonadati</taxon>
        <taxon>Bacteroidota</taxon>
        <taxon>Cytophagia</taxon>
        <taxon>Cytophagales</taxon>
        <taxon>Spirosomataceae</taxon>
        <taxon>Arundinibacter</taxon>
    </lineage>
</organism>
<dbReference type="RefSeq" id="WP_132114540.1">
    <property type="nucleotide sequence ID" value="NZ_SMJU01000002.1"/>
</dbReference>
<accession>A0A4R4KMT6</accession>
<dbReference type="Proteomes" id="UP000295706">
    <property type="component" value="Unassembled WGS sequence"/>
</dbReference>
<dbReference type="AlphaFoldDB" id="A0A4R4KMT6"/>
<proteinExistence type="predicted"/>
<keyword evidence="2" id="KW-1185">Reference proteome</keyword>
<evidence type="ECO:0008006" key="3">
    <source>
        <dbReference type="Google" id="ProtNLM"/>
    </source>
</evidence>
<reference evidence="1 2" key="1">
    <citation type="submission" date="2019-02" db="EMBL/GenBank/DDBJ databases">
        <title>Arundinibacter roseus gen. nov., sp. nov., a new member of the family Cytophagaceae.</title>
        <authorList>
            <person name="Szuroczki S."/>
            <person name="Khayer B."/>
            <person name="Sproer C."/>
            <person name="Toumi M."/>
            <person name="Szabo A."/>
            <person name="Felfoldi T."/>
            <person name="Schumann P."/>
            <person name="Toth E."/>
        </authorList>
    </citation>
    <scope>NUCLEOTIDE SEQUENCE [LARGE SCALE GENOMIC DNA]</scope>
    <source>
        <strain evidence="1 2">DMA-k-7a</strain>
    </source>
</reference>
<dbReference type="OrthoDB" id="5498726at2"/>
<sequence>MRVTPILIFALCGLFGSVIISCSNKETPPPELSIPTSYEGATFQQYSVQERALLENLSNLSAVMRTGNTGAPINSRDLVLAYGTNNPTVKNATSTYMQEFLEGTDGYFNKLSRASAQTYVPGPPVSGTGGVLGSYLFDEQGIEPAELIEKALFGATLYNYGLNLYIQNPNINNPATVDRLLAIFGANPAFPSSDNPTLHSQPDRAAAAVAAQTDRNDGTGPYDQIKTQFIRLQAAYKAGAAYQPQRDQAFSEILTAWEKLHAAAAIQACQRTITLINTPQPTVSVQAEALHMQSRSIGWMLGLRTIPNKVLSEARLDEVLTLLRFPPQGSPTVYEILSDKTAETARLNQAIQVLRTVYLFSDQDLEDLKKNWVNEQRR</sequence>
<comment type="caution">
    <text evidence="1">The sequence shown here is derived from an EMBL/GenBank/DDBJ whole genome shotgun (WGS) entry which is preliminary data.</text>
</comment>
<dbReference type="PROSITE" id="PS51257">
    <property type="entry name" value="PROKAR_LIPOPROTEIN"/>
    <property type="match status" value="1"/>
</dbReference>
<name>A0A4R4KMT6_9BACT</name>
<evidence type="ECO:0000313" key="1">
    <source>
        <dbReference type="EMBL" id="TDB67999.1"/>
    </source>
</evidence>
<evidence type="ECO:0000313" key="2">
    <source>
        <dbReference type="Proteomes" id="UP000295706"/>
    </source>
</evidence>
<protein>
    <recommendedName>
        <fullName evidence="3">DUF4856 domain-containing protein</fullName>
    </recommendedName>
</protein>
<dbReference type="EMBL" id="SMJU01000002">
    <property type="protein sequence ID" value="TDB67999.1"/>
    <property type="molecule type" value="Genomic_DNA"/>
</dbReference>